<keyword evidence="1" id="KW-1133">Transmembrane helix</keyword>
<dbReference type="Proteomes" id="UP000472265">
    <property type="component" value="Chromosome 4"/>
</dbReference>
<keyword evidence="3" id="KW-1185">Reference proteome</keyword>
<name>A0A671UZZ3_SPAAU</name>
<reference evidence="2" key="3">
    <citation type="submission" date="2025-09" db="UniProtKB">
        <authorList>
            <consortium name="Ensembl"/>
        </authorList>
    </citation>
    <scope>IDENTIFICATION</scope>
</reference>
<proteinExistence type="predicted"/>
<reference evidence="2" key="1">
    <citation type="submission" date="2021-04" db="EMBL/GenBank/DDBJ databases">
        <authorList>
            <consortium name="Wellcome Sanger Institute Data Sharing"/>
        </authorList>
    </citation>
    <scope>NUCLEOTIDE SEQUENCE [LARGE SCALE GENOMIC DNA]</scope>
</reference>
<feature type="transmembrane region" description="Helical" evidence="1">
    <location>
        <begin position="123"/>
        <end position="141"/>
    </location>
</feature>
<sequence>CLQKPRDPKLIHKNVIKSLYIHFQAKTCHGGLRWYRRDSSPSGARSVCTCVWVRACERVRWSLKCSCLVVCFLRVPKIKCPCLVRLLISPLWPCLAAVVQYGAPSLIILPAEPHCLNNHTMKKIITIFLVLLTLILSEVHIDYTIYY</sequence>
<accession>A0A671UZZ3</accession>
<feature type="transmembrane region" description="Helical" evidence="1">
    <location>
        <begin position="82"/>
        <end position="103"/>
    </location>
</feature>
<keyword evidence="1" id="KW-0812">Transmembrane</keyword>
<reference evidence="2" key="2">
    <citation type="submission" date="2025-08" db="UniProtKB">
        <authorList>
            <consortium name="Ensembl"/>
        </authorList>
    </citation>
    <scope>IDENTIFICATION</scope>
</reference>
<protein>
    <submittedName>
        <fullName evidence="2">Uncharacterized protein</fullName>
    </submittedName>
</protein>
<dbReference type="Ensembl" id="ENSSAUT00010020755.1">
    <property type="protein sequence ID" value="ENSSAUP00010019619.1"/>
    <property type="gene ID" value="ENSSAUG00010008820.1"/>
</dbReference>
<keyword evidence="1" id="KW-0472">Membrane</keyword>
<evidence type="ECO:0000313" key="3">
    <source>
        <dbReference type="Proteomes" id="UP000472265"/>
    </source>
</evidence>
<dbReference type="AlphaFoldDB" id="A0A671UZZ3"/>
<dbReference type="InParanoid" id="A0A671UZZ3"/>
<organism evidence="2 3">
    <name type="scientific">Sparus aurata</name>
    <name type="common">Gilthead sea bream</name>
    <dbReference type="NCBI Taxonomy" id="8175"/>
    <lineage>
        <taxon>Eukaryota</taxon>
        <taxon>Metazoa</taxon>
        <taxon>Chordata</taxon>
        <taxon>Craniata</taxon>
        <taxon>Vertebrata</taxon>
        <taxon>Euteleostomi</taxon>
        <taxon>Actinopterygii</taxon>
        <taxon>Neopterygii</taxon>
        <taxon>Teleostei</taxon>
        <taxon>Neoteleostei</taxon>
        <taxon>Acanthomorphata</taxon>
        <taxon>Eupercaria</taxon>
        <taxon>Spariformes</taxon>
        <taxon>Sparidae</taxon>
        <taxon>Sparus</taxon>
    </lineage>
</organism>
<evidence type="ECO:0000256" key="1">
    <source>
        <dbReference type="SAM" id="Phobius"/>
    </source>
</evidence>
<evidence type="ECO:0000313" key="2">
    <source>
        <dbReference type="Ensembl" id="ENSSAUP00010019619.1"/>
    </source>
</evidence>